<evidence type="ECO:0000256" key="1">
    <source>
        <dbReference type="SAM" id="MobiDB-lite"/>
    </source>
</evidence>
<dbReference type="EMBL" id="LLYB01000043">
    <property type="protein sequence ID" value="KRR26715.1"/>
    <property type="molecule type" value="Genomic_DNA"/>
</dbReference>
<dbReference type="AlphaFoldDB" id="A0A0R3N3F1"/>
<accession>A0A0R3N3F1</accession>
<feature type="compositionally biased region" description="Polar residues" evidence="1">
    <location>
        <begin position="100"/>
        <end position="115"/>
    </location>
</feature>
<dbReference type="Proteomes" id="UP000051660">
    <property type="component" value="Unassembled WGS sequence"/>
</dbReference>
<evidence type="ECO:0000313" key="2">
    <source>
        <dbReference type="EMBL" id="KRR26715.1"/>
    </source>
</evidence>
<reference evidence="2 3" key="1">
    <citation type="submission" date="2014-03" db="EMBL/GenBank/DDBJ databases">
        <title>Bradyrhizobium valentinum sp. nov., isolated from effective nodules of Lupinus mariae-josephae, a lupine endemic of basic-lime soils in Eastern Spain.</title>
        <authorList>
            <person name="Duran D."/>
            <person name="Rey L."/>
            <person name="Navarro A."/>
            <person name="Busquets A."/>
            <person name="Imperial J."/>
            <person name="Ruiz-Argueso T."/>
        </authorList>
    </citation>
    <scope>NUCLEOTIDE SEQUENCE [LARGE SCALE GENOMIC DNA]</scope>
    <source>
        <strain evidence="2 3">CCBAU 23086</strain>
    </source>
</reference>
<name>A0A0R3N3F1_9BRAD</name>
<comment type="caution">
    <text evidence="2">The sequence shown here is derived from an EMBL/GenBank/DDBJ whole genome shotgun (WGS) entry which is preliminary data.</text>
</comment>
<evidence type="ECO:0000313" key="3">
    <source>
        <dbReference type="Proteomes" id="UP000051660"/>
    </source>
</evidence>
<proteinExistence type="predicted"/>
<feature type="region of interest" description="Disordered" evidence="1">
    <location>
        <begin position="95"/>
        <end position="115"/>
    </location>
</feature>
<organism evidence="2 3">
    <name type="scientific">Bradyrhizobium lablabi</name>
    <dbReference type="NCBI Taxonomy" id="722472"/>
    <lineage>
        <taxon>Bacteria</taxon>
        <taxon>Pseudomonadati</taxon>
        <taxon>Pseudomonadota</taxon>
        <taxon>Alphaproteobacteria</taxon>
        <taxon>Hyphomicrobiales</taxon>
        <taxon>Nitrobacteraceae</taxon>
        <taxon>Bradyrhizobium</taxon>
    </lineage>
</organism>
<sequence>MFALSLASLFRDWLNIPVGINSVALHGVDTEELTMSKSILVSLAILTLATSTALAAQRTNRQPMNAFASMRASPPVAGPSAVNRSDRALYIRNLHDSGYSPKNNFNASGNHQVAD</sequence>
<gene>
    <name evidence="2" type="ORF">CQ14_20175</name>
</gene>
<protein>
    <submittedName>
        <fullName evidence="2">Uncharacterized protein</fullName>
    </submittedName>
</protein>